<dbReference type="FunFam" id="3.20.20.20:FF:000005">
    <property type="entry name" value="4-hydroxy-3-methylbut-2-en-1-yl diphosphate synthase (flavodoxin)"/>
    <property type="match status" value="1"/>
</dbReference>
<dbReference type="InterPro" id="IPR017178">
    <property type="entry name" value="IspG_atypical"/>
</dbReference>
<dbReference type="InterPro" id="IPR058578">
    <property type="entry name" value="IspG_TIM"/>
</dbReference>
<dbReference type="GO" id="GO:0141197">
    <property type="term" value="F:4-hydroxy-3-methylbut-2-enyl-diphosphate synthase activity (flavodoxin)"/>
    <property type="evidence" value="ECO:0007669"/>
    <property type="project" value="UniProtKB-EC"/>
</dbReference>
<keyword evidence="14" id="KW-1185">Reference proteome</keyword>
<dbReference type="Gene3D" id="3.20.20.20">
    <property type="entry name" value="Dihydropteroate synthase-like"/>
    <property type="match status" value="2"/>
</dbReference>
<evidence type="ECO:0000259" key="9">
    <source>
        <dbReference type="Pfam" id="PF04551"/>
    </source>
</evidence>
<dbReference type="InterPro" id="IPR011005">
    <property type="entry name" value="Dihydropteroate_synth-like_sf"/>
</dbReference>
<organism evidence="11 13">
    <name type="scientific">Candidatus Chlorohelix allophototropha</name>
    <dbReference type="NCBI Taxonomy" id="3003348"/>
    <lineage>
        <taxon>Bacteria</taxon>
        <taxon>Bacillati</taxon>
        <taxon>Chloroflexota</taxon>
        <taxon>Chloroflexia</taxon>
        <taxon>Candidatus Chloroheliales</taxon>
        <taxon>Candidatus Chloroheliaceae</taxon>
        <taxon>Candidatus Chlorohelix</taxon>
    </lineage>
</organism>
<dbReference type="PANTHER" id="PTHR30454:SF0">
    <property type="entry name" value="4-HYDROXY-3-METHYLBUT-2-EN-1-YL DIPHOSPHATE SYNTHASE (FERREDOXIN), CHLOROPLASTIC"/>
    <property type="match status" value="1"/>
</dbReference>
<feature type="binding site" evidence="8">
    <location>
        <position position="625"/>
    </location>
    <ligand>
        <name>[4Fe-4S] cluster</name>
        <dbReference type="ChEBI" id="CHEBI:49883"/>
    </ligand>
</feature>
<evidence type="ECO:0000256" key="2">
    <source>
        <dbReference type="ARBA" id="ARBA00022723"/>
    </source>
</evidence>
<comment type="cofactor">
    <cofactor evidence="8">
        <name>[4Fe-4S] cluster</name>
        <dbReference type="ChEBI" id="CHEBI:49883"/>
    </cofactor>
    <text evidence="8">Binds 1 [4Fe-4S] cluster.</text>
</comment>
<keyword evidence="1 8" id="KW-0004">4Fe-4S</keyword>
<sequence>MSLDTKQDFSKLLYVADAYRYQRRKTRTVRVGNIGVGGNNPIRVQSMTTADTLDTDSTVAEAIRLVNVGCEIVRITTPTAKDAENLKNIRAALDAKGINVPLVADIHFNPNAAMEAARWADKVRINPGNFADAKRFAERDYTANEYRAELDKIEEKFAPLLERCKELGRSIRIGTNHGSLSDRIMNQFGDTPEGMVESALEFAEVARKYNFHDLIFSMKASNPKVMIQAYRLLAARLDERGWDYPLHLGVTEAGNGEDGRIKSAIGIGSLLEDGLGDTIRVSLTEDPELEIPVAVRLARRYSRIDGSILEKASATDETPTILPEAFTHLEASQTIPDRRDPYHFVRRSSRVVQVGSVRLGGENVPQVIALLTQTRLEELLKANRELPLAGSKKKTSTEAPTVPDIYVVDEFTSEIIELKKAQGDKLPLLAQVYEEKDAQIALAAGADAFMLALYSQSGTTNLAQVRLVAQLAVANDKPLFLQSVASGNALYSTVTSYDTPELDNLLEAAYTSREVGVKEIVLGLGLDSSARTIWSYRLLAAKLQELGWDYPIHLEAPGLKQGVVEDYLINDSIATGALLADGIGDSIQVMQGDNSPLTGEQQIQLAFNILQAAGARSSKAEFIACPSCGRTLFDLQSTTARIKAKTGHLVGVKIAIMGCIVNGLGELADADFGYMGGAPGKVNLFVGKTSVEKGVATEEAVDRLISIIKQHGRWIEPE</sequence>
<dbReference type="SUPFAM" id="SSF51717">
    <property type="entry name" value="Dihydropteroate synthetase-like"/>
    <property type="match status" value="1"/>
</dbReference>
<evidence type="ECO:0000313" key="13">
    <source>
        <dbReference type="Proteomes" id="UP000521676"/>
    </source>
</evidence>
<dbReference type="InterPro" id="IPR058579">
    <property type="entry name" value="IspG_C"/>
</dbReference>
<dbReference type="GO" id="GO:0019288">
    <property type="term" value="P:isopentenyl diphosphate biosynthetic process, methylerythritol 4-phosphate pathway"/>
    <property type="evidence" value="ECO:0007669"/>
    <property type="project" value="UniProtKB-UniRule"/>
</dbReference>
<dbReference type="NCBIfam" id="TIGR00612">
    <property type="entry name" value="ispG_gcpE"/>
    <property type="match status" value="1"/>
</dbReference>
<dbReference type="EMBL" id="JACATZ010000003">
    <property type="protein sequence ID" value="NWJ48199.1"/>
    <property type="molecule type" value="Genomic_DNA"/>
</dbReference>
<evidence type="ECO:0000256" key="5">
    <source>
        <dbReference type="ARBA" id="ARBA00023014"/>
    </source>
</evidence>
<dbReference type="GO" id="GO:0046429">
    <property type="term" value="F:4-hydroxy-3-methylbut-2-en-1-yl diphosphate synthase activity (ferredoxin)"/>
    <property type="evidence" value="ECO:0007669"/>
    <property type="project" value="UniProtKB-UniRule"/>
</dbReference>
<feature type="binding site" evidence="8">
    <location>
        <position position="666"/>
    </location>
    <ligand>
        <name>[4Fe-4S] cluster</name>
        <dbReference type="ChEBI" id="CHEBI:49883"/>
    </ligand>
</feature>
<keyword evidence="4 8" id="KW-0408">Iron</keyword>
<dbReference type="SUPFAM" id="SSF56014">
    <property type="entry name" value="Nitrite and sulphite reductase 4Fe-4S domain-like"/>
    <property type="match status" value="1"/>
</dbReference>
<reference evidence="11 13" key="1">
    <citation type="submission" date="2020-06" db="EMBL/GenBank/DDBJ databases">
        <title>Anoxygenic phototrophic Chloroflexota member uses a Type I reaction center.</title>
        <authorList>
            <person name="Tsuji J.M."/>
            <person name="Shaw N.A."/>
            <person name="Nagashima S."/>
            <person name="Venkiteswaran J."/>
            <person name="Schiff S.L."/>
            <person name="Hanada S."/>
            <person name="Tank M."/>
            <person name="Neufeld J.D."/>
        </authorList>
    </citation>
    <scope>NUCLEOTIDE SEQUENCE [LARGE SCALE GENOMIC DNA]</scope>
    <source>
        <strain evidence="11">L227-S17</strain>
    </source>
</reference>
<comment type="catalytic activity">
    <reaction evidence="7">
        <text>(2E)-4-hydroxy-3-methylbut-2-enyl diphosphate + 2 oxidized [2Fe-2S]-[ferredoxin] + H2O = 2-C-methyl-D-erythritol 2,4-cyclic diphosphate + 2 reduced [2Fe-2S]-[ferredoxin] + H(+)</text>
        <dbReference type="Rhea" id="RHEA:26119"/>
        <dbReference type="Rhea" id="RHEA-COMP:10000"/>
        <dbReference type="Rhea" id="RHEA-COMP:10001"/>
        <dbReference type="ChEBI" id="CHEBI:15377"/>
        <dbReference type="ChEBI" id="CHEBI:15378"/>
        <dbReference type="ChEBI" id="CHEBI:33737"/>
        <dbReference type="ChEBI" id="CHEBI:33738"/>
        <dbReference type="ChEBI" id="CHEBI:58483"/>
        <dbReference type="ChEBI" id="CHEBI:128753"/>
        <dbReference type="EC" id="1.17.7.1"/>
    </reaction>
</comment>
<dbReference type="EMBL" id="CP128400">
    <property type="protein sequence ID" value="WJW68136.1"/>
    <property type="molecule type" value="Genomic_DNA"/>
</dbReference>
<comment type="pathway">
    <text evidence="8">Isoprenoid biosynthesis; isopentenyl diphosphate biosynthesis via DXP pathway; isopentenyl diphosphate from 1-deoxy-D-xylulose 5-phosphate: step 5/6.</text>
</comment>
<comment type="catalytic activity">
    <reaction evidence="8">
        <text>(2E)-4-hydroxy-3-methylbut-2-enyl diphosphate + oxidized [flavodoxin] + H2O + 2 H(+) = 2-C-methyl-D-erythritol 2,4-cyclic diphosphate + reduced [flavodoxin]</text>
        <dbReference type="Rhea" id="RHEA:43604"/>
        <dbReference type="Rhea" id="RHEA-COMP:10622"/>
        <dbReference type="Rhea" id="RHEA-COMP:10623"/>
        <dbReference type="ChEBI" id="CHEBI:15377"/>
        <dbReference type="ChEBI" id="CHEBI:15378"/>
        <dbReference type="ChEBI" id="CHEBI:57618"/>
        <dbReference type="ChEBI" id="CHEBI:58210"/>
        <dbReference type="ChEBI" id="CHEBI:58483"/>
        <dbReference type="ChEBI" id="CHEBI:128753"/>
        <dbReference type="EC" id="1.17.7.3"/>
    </reaction>
</comment>
<gene>
    <name evidence="8 11" type="primary">ispG</name>
    <name evidence="11" type="ORF">HXX08_20280</name>
    <name evidence="12" type="ORF">OZ401_003739</name>
</gene>
<dbReference type="PANTHER" id="PTHR30454">
    <property type="entry name" value="4-HYDROXY-3-METHYLBUT-2-EN-1-YL DIPHOSPHATE SYNTHASE"/>
    <property type="match status" value="1"/>
</dbReference>
<dbReference type="Pfam" id="PF04551">
    <property type="entry name" value="GcpE"/>
    <property type="match status" value="1"/>
</dbReference>
<dbReference type="GO" id="GO:0016114">
    <property type="term" value="P:terpenoid biosynthetic process"/>
    <property type="evidence" value="ECO:0007669"/>
    <property type="project" value="InterPro"/>
</dbReference>
<evidence type="ECO:0000313" key="11">
    <source>
        <dbReference type="EMBL" id="NWJ48199.1"/>
    </source>
</evidence>
<evidence type="ECO:0000256" key="7">
    <source>
        <dbReference type="ARBA" id="ARBA00051119"/>
    </source>
</evidence>
<reference evidence="12" key="2">
    <citation type="journal article" date="2024" name="Nature">
        <title>Anoxygenic phototroph of the Chloroflexota uses a type I reaction centre.</title>
        <authorList>
            <person name="Tsuji J.M."/>
            <person name="Shaw N.A."/>
            <person name="Nagashima S."/>
            <person name="Venkiteswaran J.J."/>
            <person name="Schiff S.L."/>
            <person name="Watanabe T."/>
            <person name="Fukui M."/>
            <person name="Hanada S."/>
            <person name="Tank M."/>
            <person name="Neufeld J.D."/>
        </authorList>
    </citation>
    <scope>NUCLEOTIDE SEQUENCE</scope>
    <source>
        <strain evidence="12">L227-S17</strain>
    </source>
</reference>
<dbReference type="RefSeq" id="WP_341470040.1">
    <property type="nucleotide sequence ID" value="NZ_CP128400.1"/>
</dbReference>
<keyword evidence="2 8" id="KW-0479">Metal-binding</keyword>
<dbReference type="HAMAP" id="MF_00159">
    <property type="entry name" value="IspG"/>
    <property type="match status" value="1"/>
</dbReference>
<dbReference type="Gene3D" id="3.30.413.10">
    <property type="entry name" value="Sulfite Reductase Hemoprotein, domain 1"/>
    <property type="match status" value="1"/>
</dbReference>
<keyword evidence="6 8" id="KW-0414">Isoprene biosynthesis</keyword>
<evidence type="ECO:0000256" key="3">
    <source>
        <dbReference type="ARBA" id="ARBA00023002"/>
    </source>
</evidence>
<dbReference type="PIRSF" id="PIRSF037336">
    <property type="entry name" value="IspG_like"/>
    <property type="match status" value="1"/>
</dbReference>
<keyword evidence="3 8" id="KW-0560">Oxidoreductase</keyword>
<dbReference type="GO" id="GO:0051539">
    <property type="term" value="F:4 iron, 4 sulfur cluster binding"/>
    <property type="evidence" value="ECO:0007669"/>
    <property type="project" value="UniProtKB-UniRule"/>
</dbReference>
<evidence type="ECO:0000256" key="1">
    <source>
        <dbReference type="ARBA" id="ARBA00022485"/>
    </source>
</evidence>
<comment type="function">
    <text evidence="8">Converts 2C-methyl-D-erythritol 2,4-cyclodiphosphate (ME-2,4cPP) into 1-hydroxy-2-methyl-2-(E)-butenyl 4-diphosphate.</text>
</comment>
<evidence type="ECO:0000256" key="4">
    <source>
        <dbReference type="ARBA" id="ARBA00023004"/>
    </source>
</evidence>
<evidence type="ECO:0000256" key="6">
    <source>
        <dbReference type="ARBA" id="ARBA00023229"/>
    </source>
</evidence>
<evidence type="ECO:0000313" key="12">
    <source>
        <dbReference type="EMBL" id="WJW68136.1"/>
    </source>
</evidence>
<evidence type="ECO:0000313" key="14">
    <source>
        <dbReference type="Proteomes" id="UP001431572"/>
    </source>
</evidence>
<accession>A0A8T7M7U9</accession>
<dbReference type="EC" id="1.17.7.3" evidence="8"/>
<evidence type="ECO:0000256" key="8">
    <source>
        <dbReference type="HAMAP-Rule" id="MF_00159"/>
    </source>
</evidence>
<feature type="binding site" evidence="8">
    <location>
        <position position="659"/>
    </location>
    <ligand>
        <name>[4Fe-4S] cluster</name>
        <dbReference type="ChEBI" id="CHEBI:49883"/>
    </ligand>
</feature>
<dbReference type="Proteomes" id="UP000521676">
    <property type="component" value="Unassembled WGS sequence"/>
</dbReference>
<dbReference type="AlphaFoldDB" id="A0A8T7M7U9"/>
<comment type="similarity">
    <text evidence="8">Belongs to the IspG family.</text>
</comment>
<dbReference type="InterPro" id="IPR045854">
    <property type="entry name" value="NO2/SO3_Rdtase_4Fe4S_sf"/>
</dbReference>
<dbReference type="InterPro" id="IPR004588">
    <property type="entry name" value="IspG_bac-typ"/>
</dbReference>
<feature type="binding site" evidence="8">
    <location>
        <position position="628"/>
    </location>
    <ligand>
        <name>[4Fe-4S] cluster</name>
        <dbReference type="ChEBI" id="CHEBI:49883"/>
    </ligand>
</feature>
<name>A0A8T7M7U9_9CHLR</name>
<proteinExistence type="inferred from homology"/>
<dbReference type="Proteomes" id="UP001431572">
    <property type="component" value="Chromosome 2"/>
</dbReference>
<feature type="domain" description="IspG C-terminal" evidence="10">
    <location>
        <begin position="621"/>
        <end position="709"/>
    </location>
</feature>
<dbReference type="FunFam" id="3.30.413.10:FF:000006">
    <property type="entry name" value="4-hydroxy-3-methylbut-2-en-1-yl diphosphate synthase (flavodoxin)"/>
    <property type="match status" value="1"/>
</dbReference>
<dbReference type="GO" id="GO:0005506">
    <property type="term" value="F:iron ion binding"/>
    <property type="evidence" value="ECO:0007669"/>
    <property type="project" value="InterPro"/>
</dbReference>
<protein>
    <recommendedName>
        <fullName evidence="8">4-hydroxy-3-methylbut-2-en-1-yl diphosphate synthase (flavodoxin)</fullName>
        <ecNumber evidence="8">1.17.7.3</ecNumber>
    </recommendedName>
    <alternativeName>
        <fullName evidence="8">1-hydroxy-2-methyl-2-(E)-butenyl 4-diphosphate synthase</fullName>
    </alternativeName>
</protein>
<keyword evidence="5 8" id="KW-0411">Iron-sulfur</keyword>
<dbReference type="Pfam" id="PF26540">
    <property type="entry name" value="GcpE_C"/>
    <property type="match status" value="1"/>
</dbReference>
<evidence type="ECO:0000259" key="10">
    <source>
        <dbReference type="Pfam" id="PF26540"/>
    </source>
</evidence>
<feature type="domain" description="IspG TIM-barrel" evidence="9">
    <location>
        <begin position="26"/>
        <end position="294"/>
    </location>
</feature>